<evidence type="ECO:0000313" key="9">
    <source>
        <dbReference type="EMBL" id="PCH33855.1"/>
    </source>
</evidence>
<evidence type="ECO:0000256" key="5">
    <source>
        <dbReference type="ARBA" id="ARBA00022840"/>
    </source>
</evidence>
<evidence type="ECO:0000256" key="6">
    <source>
        <dbReference type="ARBA" id="ARBA00047984"/>
    </source>
</evidence>
<protein>
    <recommendedName>
        <fullName evidence="1">RNA helicase</fullName>
        <ecNumber evidence="1">3.6.4.13</ecNumber>
    </recommendedName>
</protein>
<accession>A0A2H3IWP7</accession>
<dbReference type="GO" id="GO:0003724">
    <property type="term" value="F:RNA helicase activity"/>
    <property type="evidence" value="ECO:0007669"/>
    <property type="project" value="UniProtKB-EC"/>
</dbReference>
<dbReference type="Gene3D" id="3.40.50.300">
    <property type="entry name" value="P-loop containing nucleotide triphosphate hydrolases"/>
    <property type="match status" value="2"/>
</dbReference>
<dbReference type="PROSITE" id="PS51194">
    <property type="entry name" value="HELICASE_CTER"/>
    <property type="match status" value="1"/>
</dbReference>
<evidence type="ECO:0000259" key="8">
    <source>
        <dbReference type="PROSITE" id="PS51194"/>
    </source>
</evidence>
<dbReference type="InterPro" id="IPR014001">
    <property type="entry name" value="Helicase_ATP-bd"/>
</dbReference>
<dbReference type="PROSITE" id="PS51192">
    <property type="entry name" value="HELICASE_ATP_BIND_1"/>
    <property type="match status" value="1"/>
</dbReference>
<dbReference type="Proteomes" id="UP000218811">
    <property type="component" value="Unassembled WGS sequence"/>
</dbReference>
<dbReference type="InterPro" id="IPR011545">
    <property type="entry name" value="DEAD/DEAH_box_helicase_dom"/>
</dbReference>
<proteinExistence type="predicted"/>
<keyword evidence="4" id="KW-0347">Helicase</keyword>
<keyword evidence="5" id="KW-0067">ATP-binding</keyword>
<reference evidence="9 10" key="1">
    <citation type="journal article" date="2012" name="Science">
        <title>The Paleozoic origin of enzymatic lignin decomposition reconstructed from 31 fungal genomes.</title>
        <authorList>
            <person name="Floudas D."/>
            <person name="Binder M."/>
            <person name="Riley R."/>
            <person name="Barry K."/>
            <person name="Blanchette R.A."/>
            <person name="Henrissat B."/>
            <person name="Martinez A.T."/>
            <person name="Otillar R."/>
            <person name="Spatafora J.W."/>
            <person name="Yadav J.S."/>
            <person name="Aerts A."/>
            <person name="Benoit I."/>
            <person name="Boyd A."/>
            <person name="Carlson A."/>
            <person name="Copeland A."/>
            <person name="Coutinho P.M."/>
            <person name="de Vries R.P."/>
            <person name="Ferreira P."/>
            <person name="Findley K."/>
            <person name="Foster B."/>
            <person name="Gaskell J."/>
            <person name="Glotzer D."/>
            <person name="Gorecki P."/>
            <person name="Heitman J."/>
            <person name="Hesse C."/>
            <person name="Hori C."/>
            <person name="Igarashi K."/>
            <person name="Jurgens J.A."/>
            <person name="Kallen N."/>
            <person name="Kersten P."/>
            <person name="Kohler A."/>
            <person name="Kuees U."/>
            <person name="Kumar T.K.A."/>
            <person name="Kuo A."/>
            <person name="LaButti K."/>
            <person name="Larrondo L.F."/>
            <person name="Lindquist E."/>
            <person name="Ling A."/>
            <person name="Lombard V."/>
            <person name="Lucas S."/>
            <person name="Lundell T."/>
            <person name="Martin R."/>
            <person name="McLaughlin D.J."/>
            <person name="Morgenstern I."/>
            <person name="Morin E."/>
            <person name="Murat C."/>
            <person name="Nagy L.G."/>
            <person name="Nolan M."/>
            <person name="Ohm R.A."/>
            <person name="Patyshakuliyeva A."/>
            <person name="Rokas A."/>
            <person name="Ruiz-Duenas F.J."/>
            <person name="Sabat G."/>
            <person name="Salamov A."/>
            <person name="Samejima M."/>
            <person name="Schmutz J."/>
            <person name="Slot J.C."/>
            <person name="St John F."/>
            <person name="Stenlid J."/>
            <person name="Sun H."/>
            <person name="Sun S."/>
            <person name="Syed K."/>
            <person name="Tsang A."/>
            <person name="Wiebenga A."/>
            <person name="Young D."/>
            <person name="Pisabarro A."/>
            <person name="Eastwood D.C."/>
            <person name="Martin F."/>
            <person name="Cullen D."/>
            <person name="Grigoriev I.V."/>
            <person name="Hibbett D.S."/>
        </authorList>
    </citation>
    <scope>NUCLEOTIDE SEQUENCE [LARGE SCALE GENOMIC DNA]</scope>
    <source>
        <strain evidence="9 10">MD-104</strain>
    </source>
</reference>
<feature type="domain" description="Helicase ATP-binding" evidence="7">
    <location>
        <begin position="97"/>
        <end position="333"/>
    </location>
</feature>
<dbReference type="AlphaFoldDB" id="A0A2H3IWP7"/>
<dbReference type="GO" id="GO:0003676">
    <property type="term" value="F:nucleic acid binding"/>
    <property type="evidence" value="ECO:0007669"/>
    <property type="project" value="InterPro"/>
</dbReference>
<dbReference type="PANTHER" id="PTHR47960">
    <property type="entry name" value="DEAD-BOX ATP-DEPENDENT RNA HELICASE 50"/>
    <property type="match status" value="1"/>
</dbReference>
<keyword evidence="2" id="KW-0547">Nucleotide-binding</keyword>
<keyword evidence="10" id="KW-1185">Reference proteome</keyword>
<dbReference type="Pfam" id="PF00271">
    <property type="entry name" value="Helicase_C"/>
    <property type="match status" value="1"/>
</dbReference>
<dbReference type="EMBL" id="KB467831">
    <property type="protein sequence ID" value="PCH33855.1"/>
    <property type="molecule type" value="Genomic_DNA"/>
</dbReference>
<dbReference type="STRING" id="742152.A0A2H3IWP7"/>
<evidence type="ECO:0000313" key="10">
    <source>
        <dbReference type="Proteomes" id="UP000218811"/>
    </source>
</evidence>
<evidence type="ECO:0000259" key="7">
    <source>
        <dbReference type="PROSITE" id="PS51192"/>
    </source>
</evidence>
<organism evidence="9 10">
    <name type="scientific">Wolfiporia cocos (strain MD-104)</name>
    <name type="common">Brown rot fungus</name>
    <dbReference type="NCBI Taxonomy" id="742152"/>
    <lineage>
        <taxon>Eukaryota</taxon>
        <taxon>Fungi</taxon>
        <taxon>Dikarya</taxon>
        <taxon>Basidiomycota</taxon>
        <taxon>Agaricomycotina</taxon>
        <taxon>Agaricomycetes</taxon>
        <taxon>Polyporales</taxon>
        <taxon>Phaeolaceae</taxon>
        <taxon>Wolfiporia</taxon>
    </lineage>
</organism>
<dbReference type="OMA" id="RDEPRMM"/>
<dbReference type="SUPFAM" id="SSF52540">
    <property type="entry name" value="P-loop containing nucleoside triphosphate hydrolases"/>
    <property type="match status" value="1"/>
</dbReference>
<dbReference type="Pfam" id="PF00270">
    <property type="entry name" value="DEAD"/>
    <property type="match status" value="1"/>
</dbReference>
<dbReference type="GO" id="GO:0016787">
    <property type="term" value="F:hydrolase activity"/>
    <property type="evidence" value="ECO:0007669"/>
    <property type="project" value="UniProtKB-KW"/>
</dbReference>
<dbReference type="InterPro" id="IPR027417">
    <property type="entry name" value="P-loop_NTPase"/>
</dbReference>
<dbReference type="GO" id="GO:0005524">
    <property type="term" value="F:ATP binding"/>
    <property type="evidence" value="ECO:0007669"/>
    <property type="project" value="UniProtKB-KW"/>
</dbReference>
<dbReference type="InterPro" id="IPR001650">
    <property type="entry name" value="Helicase_C-like"/>
</dbReference>
<dbReference type="EC" id="3.6.4.13" evidence="1"/>
<gene>
    <name evidence="9" type="ORF">WOLCODRAFT_94335</name>
</gene>
<feature type="domain" description="Helicase C-terminal" evidence="8">
    <location>
        <begin position="484"/>
        <end position="636"/>
    </location>
</feature>
<evidence type="ECO:0000256" key="1">
    <source>
        <dbReference type="ARBA" id="ARBA00012552"/>
    </source>
</evidence>
<dbReference type="SMART" id="SM00490">
    <property type="entry name" value="HELICc"/>
    <property type="match status" value="1"/>
</dbReference>
<evidence type="ECO:0000256" key="2">
    <source>
        <dbReference type="ARBA" id="ARBA00022741"/>
    </source>
</evidence>
<keyword evidence="3 9" id="KW-0378">Hydrolase</keyword>
<dbReference type="SMART" id="SM00487">
    <property type="entry name" value="DEXDc"/>
    <property type="match status" value="1"/>
</dbReference>
<dbReference type="OrthoDB" id="10256233at2759"/>
<name>A0A2H3IWP7_WOLCO</name>
<sequence>MQTLRRTSAWPGTLRFPPSHRPIFSPACLRYGCRYLSTQAQLDSQGRPVQYYPPKGYKGADGNITFEQAGLTNSLAQALEKAFPYIEFPTYVQWQLIEAIGESKDVYLKDHTGTGKSIGVLLALWNKRRKEPSLRGHGGGPEDAVRSHSGSITSLVIVPHRDLAYQYMHWVKSIHAHGSDGSPIESIAQVVVRNAADSSLSDKISSLREHPPHILIGTPQALLDVLHEDPHAIPLHSLSAIFVDECDYLIETVPRNGDKYDKLKLERMIRKHPSPARQILDSVYNPKYLPLSGKQRAKVGKHFTPTNGQFGFGRPQLILASATFRVALKNQLFGSGWFKWEPGRLVRINGHDIKDSDMKPTVENRASLSLGGTSIRHHVLIVSRDGKIVNYADARSLPNNEDGEEAEMLQPPEYVRSLATPTLSQPSTAMETFASKDIVDASTGSKVSAVQIDPSDVPAVTKPGKGRVNPPAIHSSILEAVAETFARDVPRLALLIVHAETPVLAALHELRSLGVNAQTLDVFEADSHLKAEADGTAVDNPTLLVATLAGMRGLDLPDLTHVFLYNILDDKPVDTYLHAAGRVGRFGRSGKVVLFAEAPRHVMNAKGKLVHQNDSIKIKKLFSALGTSPSKCRLFP</sequence>
<comment type="catalytic activity">
    <reaction evidence="6">
        <text>ATP + H2O = ADP + phosphate + H(+)</text>
        <dbReference type="Rhea" id="RHEA:13065"/>
        <dbReference type="ChEBI" id="CHEBI:15377"/>
        <dbReference type="ChEBI" id="CHEBI:15378"/>
        <dbReference type="ChEBI" id="CHEBI:30616"/>
        <dbReference type="ChEBI" id="CHEBI:43474"/>
        <dbReference type="ChEBI" id="CHEBI:456216"/>
        <dbReference type="EC" id="3.6.4.13"/>
    </reaction>
</comment>
<evidence type="ECO:0000256" key="4">
    <source>
        <dbReference type="ARBA" id="ARBA00022806"/>
    </source>
</evidence>
<evidence type="ECO:0000256" key="3">
    <source>
        <dbReference type="ARBA" id="ARBA00022801"/>
    </source>
</evidence>